<accession>A0A2T5J1C9</accession>
<comment type="caution">
    <text evidence="3">The sequence shown here is derived from an EMBL/GenBank/DDBJ whole genome shotgun (WGS) entry which is preliminary data.</text>
</comment>
<evidence type="ECO:0000256" key="1">
    <source>
        <dbReference type="SAM" id="Phobius"/>
    </source>
</evidence>
<dbReference type="EMBL" id="QAON01000004">
    <property type="protein sequence ID" value="PTQ90173.1"/>
    <property type="molecule type" value="Genomic_DNA"/>
</dbReference>
<gene>
    <name evidence="3" type="ORF">C8N29_104218</name>
</gene>
<dbReference type="Proteomes" id="UP000244223">
    <property type="component" value="Unassembled WGS sequence"/>
</dbReference>
<sequence length="485" mass="54606">MFTATCPSCGAKVPFKSPASVMAVCEYCQTTVLKDADSVKDIGKMASILEDYSPLQIGTTGLYQNQAFTVLGRIQLKYDDGLWNEWYTFFDNGKEGWLSEASGQYVFSFADGVANDAPAFESLRPLSKYRLYSATDVRTARCTGGQGELPFKVGKGWKTQTADFRIKDNFLTLDYSDGFPPQRYVGKAVELNQLQCQLLRDQDAIHESAGRIKGQMQALDCPSCGTQIPYANQEFKHIVCPACSANVELTESKAIVVEKHQQQSYKQTNLKLGDMGNIEGVQYTIIGLLQAAEMDDYSTMPWTEYLLYNADKGFLWLVESSEGWEKVKVLNEMPDNSSDNLRYQGKTWKKLWTYRAKVGYAAGAFNWRVKVGDITEITDYQANEQKISAEKTAQEVTWSLAQKVPKALVEKWFNKTIFNPSAFNRQNQHDNMMREMGFKYDKQQLSYFFIAILWLINMPLIAAGSGSFVLTGIATIVLWILALGT</sequence>
<keyword evidence="1" id="KW-1133">Transmembrane helix</keyword>
<proteinExistence type="predicted"/>
<keyword evidence="1" id="KW-0472">Membrane</keyword>
<keyword evidence="1" id="KW-0812">Transmembrane</keyword>
<feature type="transmembrane region" description="Helical" evidence="1">
    <location>
        <begin position="468"/>
        <end position="484"/>
    </location>
</feature>
<feature type="domain" description="DUF4178" evidence="2">
    <location>
        <begin position="271"/>
        <end position="405"/>
    </location>
</feature>
<reference evidence="3 4" key="1">
    <citation type="submission" date="2018-04" db="EMBL/GenBank/DDBJ databases">
        <title>Genomic Encyclopedia of Archaeal and Bacterial Type Strains, Phase II (KMG-II): from individual species to whole genera.</title>
        <authorList>
            <person name="Goeker M."/>
        </authorList>
    </citation>
    <scope>NUCLEOTIDE SEQUENCE [LARGE SCALE GENOMIC DNA]</scope>
    <source>
        <strain evidence="3 4">DSM 5822</strain>
    </source>
</reference>
<evidence type="ECO:0000313" key="4">
    <source>
        <dbReference type="Proteomes" id="UP000244223"/>
    </source>
</evidence>
<organism evidence="3 4">
    <name type="scientific">Agitococcus lubricus</name>
    <dbReference type="NCBI Taxonomy" id="1077255"/>
    <lineage>
        <taxon>Bacteria</taxon>
        <taxon>Pseudomonadati</taxon>
        <taxon>Pseudomonadota</taxon>
        <taxon>Gammaproteobacteria</taxon>
        <taxon>Moraxellales</taxon>
        <taxon>Moraxellaceae</taxon>
        <taxon>Agitococcus</taxon>
    </lineage>
</organism>
<dbReference type="OrthoDB" id="228033at2"/>
<keyword evidence="4" id="KW-1185">Reference proteome</keyword>
<dbReference type="InterPro" id="IPR025235">
    <property type="entry name" value="DUF4178"/>
</dbReference>
<name>A0A2T5J1C9_9GAMM</name>
<dbReference type="RefSeq" id="WP_107865165.1">
    <property type="nucleotide sequence ID" value="NZ_QAON01000004.1"/>
</dbReference>
<feature type="domain" description="DUF4178" evidence="2">
    <location>
        <begin position="56"/>
        <end position="189"/>
    </location>
</feature>
<evidence type="ECO:0000259" key="2">
    <source>
        <dbReference type="Pfam" id="PF13785"/>
    </source>
</evidence>
<evidence type="ECO:0000313" key="3">
    <source>
        <dbReference type="EMBL" id="PTQ90173.1"/>
    </source>
</evidence>
<protein>
    <submittedName>
        <fullName evidence="3">Uncharacterized protein DUF4178</fullName>
    </submittedName>
</protein>
<dbReference type="Pfam" id="PF13785">
    <property type="entry name" value="DUF4178"/>
    <property type="match status" value="2"/>
</dbReference>
<dbReference type="AlphaFoldDB" id="A0A2T5J1C9"/>